<keyword evidence="1" id="KW-1133">Transmembrane helix</keyword>
<accession>A0A7V4KDJ5</accession>
<name>A0A7V4KDJ5_FERPE</name>
<feature type="transmembrane region" description="Helical" evidence="1">
    <location>
        <begin position="249"/>
        <end position="266"/>
    </location>
</feature>
<feature type="transmembrane region" description="Helical" evidence="1">
    <location>
        <begin position="155"/>
        <end position="172"/>
    </location>
</feature>
<feature type="transmembrane region" description="Helical" evidence="1">
    <location>
        <begin position="333"/>
        <end position="352"/>
    </location>
</feature>
<dbReference type="EMBL" id="DSZZ01000315">
    <property type="protein sequence ID" value="HGU53201.1"/>
    <property type="molecule type" value="Genomic_DNA"/>
</dbReference>
<keyword evidence="1" id="KW-0812">Transmembrane</keyword>
<reference evidence="2" key="1">
    <citation type="journal article" date="2020" name="mSystems">
        <title>Genome- and Community-Level Interaction Insights into Carbon Utilization and Element Cycling Functions of Hydrothermarchaeota in Hydrothermal Sediment.</title>
        <authorList>
            <person name="Zhou Z."/>
            <person name="Liu Y."/>
            <person name="Xu W."/>
            <person name="Pan J."/>
            <person name="Luo Z.H."/>
            <person name="Li M."/>
        </authorList>
    </citation>
    <scope>NUCLEOTIDE SEQUENCE [LARGE SCALE GENOMIC DNA]</scope>
    <source>
        <strain evidence="2">SpSt-61</strain>
    </source>
</reference>
<sequence>MYPNLVNNPDVIKILQLTRLIMENNYILAKRVDYSAFPGFSYILASISYLTGNDVGIPLAASIYIVLSTILILLTANIGKYAKNHWLFLSIVFSLGFIFSSNYLSAQMFGQIVMLTVFVLTLRMFTSHTSPWKVVPVFLASIAGCLVLHPESYIMAVLLTLTAIFVIESSIFRRFKITGRFVRVFLIIFVITAAYTIYFIVTFGPSYILEMPFVYLTRFHEVLMSLFGIGEHKEKIVTSSTVKPSYIDIYSNINIAYSGLLFLMSVVHSLRQKMVKEVAILSSFVFSSALFLVIFAMSPGEFIGRTAFGISLAIGLILTNLGDKVTKKNISTLFSLFLGVMIVVSFIARVPPGEWNVDAFEYKPPLSFLEAYGIASNSIYLYYPNYESIGNEFVIVPFGHVRYLTGVGRWVGQDLVSEAHKIVFDILIKKEAGGIVYNSNVSIIFTSHYTSK</sequence>
<gene>
    <name evidence="2" type="ORF">ENT78_06755</name>
</gene>
<keyword evidence="1" id="KW-0472">Membrane</keyword>
<comment type="caution">
    <text evidence="2">The sequence shown here is derived from an EMBL/GenBank/DDBJ whole genome shotgun (WGS) entry which is preliminary data.</text>
</comment>
<organism evidence="2">
    <name type="scientific">Fervidobacterium pennivorans</name>
    <dbReference type="NCBI Taxonomy" id="93466"/>
    <lineage>
        <taxon>Bacteria</taxon>
        <taxon>Thermotogati</taxon>
        <taxon>Thermotogota</taxon>
        <taxon>Thermotogae</taxon>
        <taxon>Thermotogales</taxon>
        <taxon>Fervidobacteriaceae</taxon>
        <taxon>Fervidobacterium</taxon>
    </lineage>
</organism>
<dbReference type="AlphaFoldDB" id="A0A7V4KDJ5"/>
<evidence type="ECO:0000313" key="2">
    <source>
        <dbReference type="EMBL" id="HGU53201.1"/>
    </source>
</evidence>
<feature type="transmembrane region" description="Helical" evidence="1">
    <location>
        <begin position="56"/>
        <end position="74"/>
    </location>
</feature>
<proteinExistence type="predicted"/>
<feature type="transmembrane region" description="Helical" evidence="1">
    <location>
        <begin position="86"/>
        <end position="103"/>
    </location>
</feature>
<protein>
    <submittedName>
        <fullName evidence="2">Uncharacterized protein</fullName>
    </submittedName>
</protein>
<feature type="transmembrane region" description="Helical" evidence="1">
    <location>
        <begin position="278"/>
        <end position="296"/>
    </location>
</feature>
<feature type="transmembrane region" description="Helical" evidence="1">
    <location>
        <begin position="184"/>
        <end position="208"/>
    </location>
</feature>
<evidence type="ECO:0000256" key="1">
    <source>
        <dbReference type="SAM" id="Phobius"/>
    </source>
</evidence>
<feature type="transmembrane region" description="Helical" evidence="1">
    <location>
        <begin position="302"/>
        <end position="321"/>
    </location>
</feature>